<evidence type="ECO:0000313" key="2">
    <source>
        <dbReference type="Proteomes" id="UP000277204"/>
    </source>
</evidence>
<name>A0A183MEP6_9TREM</name>
<protein>
    <submittedName>
        <fullName evidence="1">Uncharacterized protein</fullName>
    </submittedName>
</protein>
<evidence type="ECO:0000313" key="1">
    <source>
        <dbReference type="EMBL" id="VDP16024.1"/>
    </source>
</evidence>
<dbReference type="AlphaFoldDB" id="A0A183MEP6"/>
<keyword evidence="2" id="KW-1185">Reference proteome</keyword>
<dbReference type="EMBL" id="UZAI01016789">
    <property type="protein sequence ID" value="VDP16024.1"/>
    <property type="molecule type" value="Genomic_DNA"/>
</dbReference>
<sequence length="93" mass="10692">MPLLTTRATIYLSTLDVRTMWGTERALRIAAEMRRYNLEVLGISETHWTQVRQQPLTSGELLLYSVHEEKNAPYTQEVALMLSKQAQNALTGW</sequence>
<proteinExistence type="predicted"/>
<gene>
    <name evidence="1" type="ORF">SMRZ_LOCUS14521</name>
</gene>
<dbReference type="Proteomes" id="UP000277204">
    <property type="component" value="Unassembled WGS sequence"/>
</dbReference>
<accession>A0A183MEP6</accession>
<reference evidence="1 2" key="1">
    <citation type="submission" date="2018-11" db="EMBL/GenBank/DDBJ databases">
        <authorList>
            <consortium name="Pathogen Informatics"/>
        </authorList>
    </citation>
    <scope>NUCLEOTIDE SEQUENCE [LARGE SCALE GENOMIC DNA]</scope>
    <source>
        <strain evidence="1 2">Zambia</strain>
    </source>
</reference>
<organism evidence="1 2">
    <name type="scientific">Schistosoma margrebowiei</name>
    <dbReference type="NCBI Taxonomy" id="48269"/>
    <lineage>
        <taxon>Eukaryota</taxon>
        <taxon>Metazoa</taxon>
        <taxon>Spiralia</taxon>
        <taxon>Lophotrochozoa</taxon>
        <taxon>Platyhelminthes</taxon>
        <taxon>Trematoda</taxon>
        <taxon>Digenea</taxon>
        <taxon>Strigeidida</taxon>
        <taxon>Schistosomatoidea</taxon>
        <taxon>Schistosomatidae</taxon>
        <taxon>Schistosoma</taxon>
    </lineage>
</organism>